<evidence type="ECO:0000256" key="5">
    <source>
        <dbReference type="SAM" id="Phobius"/>
    </source>
</evidence>
<dbReference type="OrthoDB" id="2753389at2759"/>
<gene>
    <name evidence="6" type="ORF">K491DRAFT_665596</name>
</gene>
<name>A0A6A6SUI7_9PLEO</name>
<keyword evidence="2 5" id="KW-0812">Transmembrane</keyword>
<feature type="transmembrane region" description="Helical" evidence="5">
    <location>
        <begin position="116"/>
        <end position="139"/>
    </location>
</feature>
<evidence type="ECO:0000256" key="1">
    <source>
        <dbReference type="ARBA" id="ARBA00004141"/>
    </source>
</evidence>
<dbReference type="GO" id="GO:0016765">
    <property type="term" value="F:transferase activity, transferring alkyl or aryl (other than methyl) groups"/>
    <property type="evidence" value="ECO:0007669"/>
    <property type="project" value="InterPro"/>
</dbReference>
<evidence type="ECO:0008006" key="8">
    <source>
        <dbReference type="Google" id="ProtNLM"/>
    </source>
</evidence>
<dbReference type="Proteomes" id="UP000799324">
    <property type="component" value="Unassembled WGS sequence"/>
</dbReference>
<dbReference type="Gene3D" id="1.10.357.140">
    <property type="entry name" value="UbiA prenyltransferase"/>
    <property type="match status" value="1"/>
</dbReference>
<organism evidence="6 7">
    <name type="scientific">Lophiostoma macrostomum CBS 122681</name>
    <dbReference type="NCBI Taxonomy" id="1314788"/>
    <lineage>
        <taxon>Eukaryota</taxon>
        <taxon>Fungi</taxon>
        <taxon>Dikarya</taxon>
        <taxon>Ascomycota</taxon>
        <taxon>Pezizomycotina</taxon>
        <taxon>Dothideomycetes</taxon>
        <taxon>Pleosporomycetidae</taxon>
        <taxon>Pleosporales</taxon>
        <taxon>Lophiostomataceae</taxon>
        <taxon>Lophiostoma</taxon>
    </lineage>
</organism>
<evidence type="ECO:0000256" key="3">
    <source>
        <dbReference type="ARBA" id="ARBA00022989"/>
    </source>
</evidence>
<evidence type="ECO:0000313" key="7">
    <source>
        <dbReference type="Proteomes" id="UP000799324"/>
    </source>
</evidence>
<feature type="transmembrane region" description="Helical" evidence="5">
    <location>
        <begin position="242"/>
        <end position="262"/>
    </location>
</feature>
<keyword evidence="3 5" id="KW-1133">Transmembrane helix</keyword>
<comment type="subcellular location">
    <subcellularLocation>
        <location evidence="1">Membrane</location>
        <topology evidence="1">Multi-pass membrane protein</topology>
    </subcellularLocation>
</comment>
<reference evidence="6" key="1">
    <citation type="journal article" date="2020" name="Stud. Mycol.">
        <title>101 Dothideomycetes genomes: a test case for predicting lifestyles and emergence of pathogens.</title>
        <authorList>
            <person name="Haridas S."/>
            <person name="Albert R."/>
            <person name="Binder M."/>
            <person name="Bloem J."/>
            <person name="Labutti K."/>
            <person name="Salamov A."/>
            <person name="Andreopoulos B."/>
            <person name="Baker S."/>
            <person name="Barry K."/>
            <person name="Bills G."/>
            <person name="Bluhm B."/>
            <person name="Cannon C."/>
            <person name="Castanera R."/>
            <person name="Culley D."/>
            <person name="Daum C."/>
            <person name="Ezra D."/>
            <person name="Gonzalez J."/>
            <person name="Henrissat B."/>
            <person name="Kuo A."/>
            <person name="Liang C."/>
            <person name="Lipzen A."/>
            <person name="Lutzoni F."/>
            <person name="Magnuson J."/>
            <person name="Mondo S."/>
            <person name="Nolan M."/>
            <person name="Ohm R."/>
            <person name="Pangilinan J."/>
            <person name="Park H.-J."/>
            <person name="Ramirez L."/>
            <person name="Alfaro M."/>
            <person name="Sun H."/>
            <person name="Tritt A."/>
            <person name="Yoshinaga Y."/>
            <person name="Zwiers L.-H."/>
            <person name="Turgeon B."/>
            <person name="Goodwin S."/>
            <person name="Spatafora J."/>
            <person name="Crous P."/>
            <person name="Grigoriev I."/>
        </authorList>
    </citation>
    <scope>NUCLEOTIDE SEQUENCE</scope>
    <source>
        <strain evidence="6">CBS 122681</strain>
    </source>
</reference>
<dbReference type="InterPro" id="IPR044878">
    <property type="entry name" value="UbiA_sf"/>
</dbReference>
<evidence type="ECO:0000313" key="6">
    <source>
        <dbReference type="EMBL" id="KAF2651425.1"/>
    </source>
</evidence>
<dbReference type="Pfam" id="PF01040">
    <property type="entry name" value="UbiA"/>
    <property type="match status" value="1"/>
</dbReference>
<evidence type="ECO:0000256" key="2">
    <source>
        <dbReference type="ARBA" id="ARBA00022692"/>
    </source>
</evidence>
<feature type="transmembrane region" description="Helical" evidence="5">
    <location>
        <begin position="12"/>
        <end position="29"/>
    </location>
</feature>
<sequence length="303" mass="33240">MQVSELLMASRPLAWFIAPAIWFSGLIHSSSGTPSITPQGLLFALALSFPTCLVTFGVNDAYDYPSDQHNVRKKSTWTDGVPLPTEHHKTILRICKCLTLLIVLMTYPAWRTCPRLLLYVSAYLVLVWMYSAPLALPWSESRLSRLKERPVLDSLSNGAICWLFWACGYIFTGETPRNAEFRSSYGWLVFLFGSACHSLAAMADIHEDQVAGYRTIAVWGGDRGAAAFAAVCFALAKFTVVLWSDVGIAISAGIVTSAVLVAAPQTKHVLVRLVFLGSYAGSIVWALKKIVGIAMGQDVTQSW</sequence>
<feature type="transmembrane region" description="Helical" evidence="5">
    <location>
        <begin position="41"/>
        <end position="62"/>
    </location>
</feature>
<dbReference type="GO" id="GO:0016020">
    <property type="term" value="C:membrane"/>
    <property type="evidence" value="ECO:0007669"/>
    <property type="project" value="UniProtKB-SubCell"/>
</dbReference>
<protein>
    <recommendedName>
        <fullName evidence="8">UbiA prenyltransferase</fullName>
    </recommendedName>
</protein>
<keyword evidence="4 5" id="KW-0472">Membrane</keyword>
<evidence type="ECO:0000256" key="4">
    <source>
        <dbReference type="ARBA" id="ARBA00023136"/>
    </source>
</evidence>
<feature type="transmembrane region" description="Helical" evidence="5">
    <location>
        <begin position="269"/>
        <end position="287"/>
    </location>
</feature>
<keyword evidence="7" id="KW-1185">Reference proteome</keyword>
<dbReference type="InterPro" id="IPR000537">
    <property type="entry name" value="UbiA_prenyltransferase"/>
</dbReference>
<accession>A0A6A6SUI7</accession>
<feature type="transmembrane region" description="Helical" evidence="5">
    <location>
        <begin position="184"/>
        <end position="203"/>
    </location>
</feature>
<dbReference type="EMBL" id="MU004426">
    <property type="protein sequence ID" value="KAF2651425.1"/>
    <property type="molecule type" value="Genomic_DNA"/>
</dbReference>
<proteinExistence type="predicted"/>
<dbReference type="AlphaFoldDB" id="A0A6A6SUI7"/>
<feature type="transmembrane region" description="Helical" evidence="5">
    <location>
        <begin position="151"/>
        <end position="172"/>
    </location>
</feature>